<feature type="domain" description="MmyB-like transcription regulator ligand binding" evidence="2">
    <location>
        <begin position="15"/>
        <end position="111"/>
    </location>
</feature>
<proteinExistence type="predicted"/>
<dbReference type="RefSeq" id="WP_312891724.1">
    <property type="nucleotide sequence ID" value="NZ_JACHJB010000002.1"/>
</dbReference>
<reference evidence="3 4" key="1">
    <citation type="submission" date="2020-08" db="EMBL/GenBank/DDBJ databases">
        <title>Sequencing the genomes of 1000 actinobacteria strains.</title>
        <authorList>
            <person name="Klenk H.-P."/>
        </authorList>
    </citation>
    <scope>NUCLEOTIDE SEQUENCE [LARGE SCALE GENOMIC DNA]</scope>
    <source>
        <strain evidence="3 4">DSM 45913</strain>
    </source>
</reference>
<dbReference type="Pfam" id="PF17765">
    <property type="entry name" value="MLTR_LBD"/>
    <property type="match status" value="1"/>
</dbReference>
<keyword evidence="4" id="KW-1185">Reference proteome</keyword>
<dbReference type="PANTHER" id="PTHR35010">
    <property type="entry name" value="BLL4672 PROTEIN-RELATED"/>
    <property type="match status" value="1"/>
</dbReference>
<accession>A0A7X0C3Y5</accession>
<dbReference type="Gene3D" id="3.30.450.180">
    <property type="match status" value="1"/>
</dbReference>
<organism evidence="3 4">
    <name type="scientific">Nonomuraea muscovyensis</name>
    <dbReference type="NCBI Taxonomy" id="1124761"/>
    <lineage>
        <taxon>Bacteria</taxon>
        <taxon>Bacillati</taxon>
        <taxon>Actinomycetota</taxon>
        <taxon>Actinomycetes</taxon>
        <taxon>Streptosporangiales</taxon>
        <taxon>Streptosporangiaceae</taxon>
        <taxon>Nonomuraea</taxon>
    </lineage>
</organism>
<dbReference type="InterPro" id="IPR041413">
    <property type="entry name" value="MLTR_LBD"/>
</dbReference>
<feature type="region of interest" description="Disordered" evidence="1">
    <location>
        <begin position="109"/>
        <end position="135"/>
    </location>
</feature>
<protein>
    <recommendedName>
        <fullName evidence="2">MmyB-like transcription regulator ligand binding domain-containing protein</fullName>
    </recommendedName>
</protein>
<evidence type="ECO:0000313" key="4">
    <source>
        <dbReference type="Proteomes" id="UP000583800"/>
    </source>
</evidence>
<dbReference type="EMBL" id="JACHJB010000002">
    <property type="protein sequence ID" value="MBB6347738.1"/>
    <property type="molecule type" value="Genomic_DNA"/>
</dbReference>
<comment type="caution">
    <text evidence="3">The sequence shown here is derived from an EMBL/GenBank/DDBJ whole genome shotgun (WGS) entry which is preliminary data.</text>
</comment>
<dbReference type="AlphaFoldDB" id="A0A7X0C3Y5"/>
<gene>
    <name evidence="3" type="ORF">FHU36_004283</name>
</gene>
<name>A0A7X0C3Y5_9ACTN</name>
<evidence type="ECO:0000259" key="2">
    <source>
        <dbReference type="Pfam" id="PF17765"/>
    </source>
</evidence>
<evidence type="ECO:0000256" key="1">
    <source>
        <dbReference type="SAM" id="MobiDB-lite"/>
    </source>
</evidence>
<dbReference type="PANTHER" id="PTHR35010:SF2">
    <property type="entry name" value="BLL4672 PROTEIN"/>
    <property type="match status" value="1"/>
</dbReference>
<sequence length="135" mass="15042">MTPATRGRRRAKPSVRASVQRVLDNMAVPAVVLNAQQDLIAANLMGRALFAPHFEADKPNLARFVFLDPRARDFYVDWPLARRMTAAMLRLEAGRDPLKDDLTALVGELSTLRNPRTAPRPPRKAPNPPPWTAVP</sequence>
<evidence type="ECO:0000313" key="3">
    <source>
        <dbReference type="EMBL" id="MBB6347738.1"/>
    </source>
</evidence>
<feature type="compositionally biased region" description="Pro residues" evidence="1">
    <location>
        <begin position="118"/>
        <end position="135"/>
    </location>
</feature>
<dbReference type="Proteomes" id="UP000583800">
    <property type="component" value="Unassembled WGS sequence"/>
</dbReference>